<dbReference type="PANTHER" id="PTHR36503:SF1">
    <property type="entry name" value="BLR2520 PROTEIN"/>
    <property type="match status" value="1"/>
</dbReference>
<protein>
    <submittedName>
        <fullName evidence="2">Glyoxalase</fullName>
    </submittedName>
</protein>
<dbReference type="CDD" id="cd07251">
    <property type="entry name" value="VOC_like"/>
    <property type="match status" value="1"/>
</dbReference>
<dbReference type="RefSeq" id="WP_047187690.1">
    <property type="nucleotide sequence ID" value="NZ_LCYG01000014.1"/>
</dbReference>
<dbReference type="SUPFAM" id="SSF54593">
    <property type="entry name" value="Glyoxalase/Bleomycin resistance protein/Dihydroxybiphenyl dioxygenase"/>
    <property type="match status" value="1"/>
</dbReference>
<dbReference type="PATRIC" id="fig|1225564.3.peg.1051"/>
<dbReference type="PANTHER" id="PTHR36503">
    <property type="entry name" value="BLR2520 PROTEIN"/>
    <property type="match status" value="1"/>
</dbReference>
<organism evidence="2 3">
    <name type="scientific">Microvirga vignae</name>
    <dbReference type="NCBI Taxonomy" id="1225564"/>
    <lineage>
        <taxon>Bacteria</taxon>
        <taxon>Pseudomonadati</taxon>
        <taxon>Pseudomonadota</taxon>
        <taxon>Alphaproteobacteria</taxon>
        <taxon>Hyphomicrobiales</taxon>
        <taxon>Methylobacteriaceae</taxon>
        <taxon>Microvirga</taxon>
    </lineage>
</organism>
<dbReference type="OrthoDB" id="9798430at2"/>
<dbReference type="Gene3D" id="3.10.180.10">
    <property type="entry name" value="2,3-Dihydroxybiphenyl 1,2-Dioxygenase, domain 1"/>
    <property type="match status" value="1"/>
</dbReference>
<evidence type="ECO:0000313" key="3">
    <source>
        <dbReference type="Proteomes" id="UP000035489"/>
    </source>
</evidence>
<feature type="domain" description="VOC" evidence="1">
    <location>
        <begin position="4"/>
        <end position="126"/>
    </location>
</feature>
<keyword evidence="3" id="KW-1185">Reference proteome</keyword>
<reference evidence="2 3" key="1">
    <citation type="submission" date="2015-05" db="EMBL/GenBank/DDBJ databases">
        <title>Draft genome sequence of Microvirga vignae strain BR3299, a novel nitrogen fixing bacteria isolated from Brazil semi-aired region.</title>
        <authorList>
            <person name="Zilli J.E."/>
            <person name="Passos S.R."/>
            <person name="Leite J."/>
            <person name="Baldani J.I."/>
            <person name="Xavier G.R."/>
            <person name="Rumjaneck N.G."/>
            <person name="Simoes-Araujo J.L."/>
        </authorList>
    </citation>
    <scope>NUCLEOTIDE SEQUENCE [LARGE SCALE GENOMIC DNA]</scope>
    <source>
        <strain evidence="2 3">BR3299</strain>
    </source>
</reference>
<accession>A0A0H1RGT4</accession>
<comment type="caution">
    <text evidence="2">The sequence shown here is derived from an EMBL/GenBank/DDBJ whole genome shotgun (WGS) entry which is preliminary data.</text>
</comment>
<sequence>MQPRLTLVTLGVADLTKSRAFYEAWGWKASSASQPSVAFFQANGLALALFGRADLAKDAGVEDKPTGFAAFSLAYNARSKQEADEVYARAIAAGAHAVKPLQDVFWGGYSGYFADPDGHLWEVAWNPFFPLDEQGHLFLPDHQT</sequence>
<dbReference type="InterPro" id="IPR004360">
    <property type="entry name" value="Glyas_Fos-R_dOase_dom"/>
</dbReference>
<evidence type="ECO:0000313" key="2">
    <source>
        <dbReference type="EMBL" id="KLK94398.1"/>
    </source>
</evidence>
<dbReference type="InterPro" id="IPR037523">
    <property type="entry name" value="VOC_core"/>
</dbReference>
<proteinExistence type="predicted"/>
<dbReference type="Proteomes" id="UP000035489">
    <property type="component" value="Unassembled WGS sequence"/>
</dbReference>
<dbReference type="AlphaFoldDB" id="A0A0H1RGT4"/>
<dbReference type="Pfam" id="PF00903">
    <property type="entry name" value="Glyoxalase"/>
    <property type="match status" value="1"/>
</dbReference>
<name>A0A0H1RGT4_9HYPH</name>
<dbReference type="InterPro" id="IPR029068">
    <property type="entry name" value="Glyas_Bleomycin-R_OHBP_Dase"/>
</dbReference>
<evidence type="ECO:0000259" key="1">
    <source>
        <dbReference type="PROSITE" id="PS51819"/>
    </source>
</evidence>
<dbReference type="STRING" id="1225564.AA309_03975"/>
<gene>
    <name evidence="2" type="ORF">AA309_03975</name>
</gene>
<dbReference type="PROSITE" id="PS51819">
    <property type="entry name" value="VOC"/>
    <property type="match status" value="1"/>
</dbReference>
<dbReference type="EMBL" id="LCYG01000014">
    <property type="protein sequence ID" value="KLK94398.1"/>
    <property type="molecule type" value="Genomic_DNA"/>
</dbReference>